<sequence>MRHPARPMGSDDNSDASTDVPDVFSDDSSDSASEHSGDDSSDASDHDSILDDEEGQELPAEHSKRLNVWMSRSFDRNTTALGLRISWLRHGIVGPVRSGCFLIQHWREPVSPGSAAMEGMTPSNALAGFLTLRRRSVS</sequence>
<dbReference type="Proteomes" id="UP000326565">
    <property type="component" value="Unassembled WGS sequence"/>
</dbReference>
<keyword evidence="3" id="KW-1185">Reference proteome</keyword>
<protein>
    <submittedName>
        <fullName evidence="2">Uncharacterized protein</fullName>
    </submittedName>
</protein>
<feature type="compositionally biased region" description="Basic and acidic residues" evidence="1">
    <location>
        <begin position="32"/>
        <end position="49"/>
    </location>
</feature>
<evidence type="ECO:0000256" key="1">
    <source>
        <dbReference type="SAM" id="MobiDB-lite"/>
    </source>
</evidence>
<organism evidence="2 3">
    <name type="scientific">Aspergillus leporis</name>
    <dbReference type="NCBI Taxonomy" id="41062"/>
    <lineage>
        <taxon>Eukaryota</taxon>
        <taxon>Fungi</taxon>
        <taxon>Dikarya</taxon>
        <taxon>Ascomycota</taxon>
        <taxon>Pezizomycotina</taxon>
        <taxon>Eurotiomycetes</taxon>
        <taxon>Eurotiomycetidae</taxon>
        <taxon>Eurotiales</taxon>
        <taxon>Aspergillaceae</taxon>
        <taxon>Aspergillus</taxon>
        <taxon>Aspergillus subgen. Circumdati</taxon>
    </lineage>
</organism>
<dbReference type="AlphaFoldDB" id="A0A5N5X5T5"/>
<dbReference type="EMBL" id="ML732185">
    <property type="protein sequence ID" value="KAB8076111.1"/>
    <property type="molecule type" value="Genomic_DNA"/>
</dbReference>
<gene>
    <name evidence="2" type="ORF">BDV29DRAFT_170799</name>
</gene>
<evidence type="ECO:0000313" key="3">
    <source>
        <dbReference type="Proteomes" id="UP000326565"/>
    </source>
</evidence>
<feature type="region of interest" description="Disordered" evidence="1">
    <location>
        <begin position="1"/>
        <end position="65"/>
    </location>
</feature>
<accession>A0A5N5X5T5</accession>
<name>A0A5N5X5T5_9EURO</name>
<evidence type="ECO:0000313" key="2">
    <source>
        <dbReference type="EMBL" id="KAB8076111.1"/>
    </source>
</evidence>
<reference evidence="2 3" key="1">
    <citation type="submission" date="2019-04" db="EMBL/GenBank/DDBJ databases">
        <title>Friends and foes A comparative genomics study of 23 Aspergillus species from section Flavi.</title>
        <authorList>
            <consortium name="DOE Joint Genome Institute"/>
            <person name="Kjaerbolling I."/>
            <person name="Vesth T."/>
            <person name="Frisvad J.C."/>
            <person name="Nybo J.L."/>
            <person name="Theobald S."/>
            <person name="Kildgaard S."/>
            <person name="Isbrandt T."/>
            <person name="Kuo A."/>
            <person name="Sato A."/>
            <person name="Lyhne E.K."/>
            <person name="Kogle M.E."/>
            <person name="Wiebenga A."/>
            <person name="Kun R.S."/>
            <person name="Lubbers R.J."/>
            <person name="Makela M.R."/>
            <person name="Barry K."/>
            <person name="Chovatia M."/>
            <person name="Clum A."/>
            <person name="Daum C."/>
            <person name="Haridas S."/>
            <person name="He G."/>
            <person name="LaButti K."/>
            <person name="Lipzen A."/>
            <person name="Mondo S."/>
            <person name="Riley R."/>
            <person name="Salamov A."/>
            <person name="Simmons B.A."/>
            <person name="Magnuson J.K."/>
            <person name="Henrissat B."/>
            <person name="Mortensen U.H."/>
            <person name="Larsen T.O."/>
            <person name="Devries R.P."/>
            <person name="Grigoriev I.V."/>
            <person name="Machida M."/>
            <person name="Baker S.E."/>
            <person name="Andersen M.R."/>
        </authorList>
    </citation>
    <scope>NUCLEOTIDE SEQUENCE [LARGE SCALE GENOMIC DNA]</scope>
    <source>
        <strain evidence="2 3">CBS 151.66</strain>
    </source>
</reference>
<proteinExistence type="predicted"/>